<comment type="caution">
    <text evidence="2">The sequence shown here is derived from an EMBL/GenBank/DDBJ whole genome shotgun (WGS) entry which is preliminary data.</text>
</comment>
<dbReference type="SUPFAM" id="SSF53335">
    <property type="entry name" value="S-adenosyl-L-methionine-dependent methyltransferases"/>
    <property type="match status" value="1"/>
</dbReference>
<dbReference type="InterPro" id="IPR029063">
    <property type="entry name" value="SAM-dependent_MTases_sf"/>
</dbReference>
<gene>
    <name evidence="2" type="ORF">NMN56_021395</name>
</gene>
<evidence type="ECO:0000313" key="3">
    <source>
        <dbReference type="Proteomes" id="UP001214441"/>
    </source>
</evidence>
<protein>
    <submittedName>
        <fullName evidence="2">Class I SAM-dependent methyltransferase</fullName>
    </submittedName>
</protein>
<name>A0ABT6ZZJ7_9ACTN</name>
<dbReference type="CDD" id="cd02440">
    <property type="entry name" value="AdoMet_MTases"/>
    <property type="match status" value="1"/>
</dbReference>
<dbReference type="Proteomes" id="UP001214441">
    <property type="component" value="Unassembled WGS sequence"/>
</dbReference>
<keyword evidence="2" id="KW-0489">Methyltransferase</keyword>
<accession>A0ABT6ZZJ7</accession>
<dbReference type="Pfam" id="PF08241">
    <property type="entry name" value="Methyltransf_11"/>
    <property type="match status" value="1"/>
</dbReference>
<dbReference type="RefSeq" id="WP_274041998.1">
    <property type="nucleotide sequence ID" value="NZ_JANCPR020000021.1"/>
</dbReference>
<dbReference type="Gene3D" id="3.40.50.150">
    <property type="entry name" value="Vaccinia Virus protein VP39"/>
    <property type="match status" value="1"/>
</dbReference>
<keyword evidence="3" id="KW-1185">Reference proteome</keyword>
<evidence type="ECO:0000313" key="2">
    <source>
        <dbReference type="EMBL" id="MDJ1134476.1"/>
    </source>
</evidence>
<organism evidence="2 3">
    <name type="scientific">Streptomyces iconiensis</name>
    <dbReference type="NCBI Taxonomy" id="1384038"/>
    <lineage>
        <taxon>Bacteria</taxon>
        <taxon>Bacillati</taxon>
        <taxon>Actinomycetota</taxon>
        <taxon>Actinomycetes</taxon>
        <taxon>Kitasatosporales</taxon>
        <taxon>Streptomycetaceae</taxon>
        <taxon>Streptomyces</taxon>
    </lineage>
</organism>
<dbReference type="GO" id="GO:0032259">
    <property type="term" value="P:methylation"/>
    <property type="evidence" value="ECO:0007669"/>
    <property type="project" value="UniProtKB-KW"/>
</dbReference>
<reference evidence="2 3" key="1">
    <citation type="submission" date="2023-05" db="EMBL/GenBank/DDBJ databases">
        <title>Streptantibioticus silvisoli sp. nov., acidotolerant actinomycetes 1 from pine litter.</title>
        <authorList>
            <person name="Swiecimska M."/>
            <person name="Golinska P."/>
            <person name="Sangal V."/>
            <person name="Wachnowicz B."/>
            <person name="Goodfellow M."/>
        </authorList>
    </citation>
    <scope>NUCLEOTIDE SEQUENCE [LARGE SCALE GENOMIC DNA]</scope>
    <source>
        <strain evidence="2 3">DSM 42109</strain>
    </source>
</reference>
<dbReference type="GO" id="GO:0008168">
    <property type="term" value="F:methyltransferase activity"/>
    <property type="evidence" value="ECO:0007669"/>
    <property type="project" value="UniProtKB-KW"/>
</dbReference>
<dbReference type="EMBL" id="JANCPR020000021">
    <property type="protein sequence ID" value="MDJ1134476.1"/>
    <property type="molecule type" value="Genomic_DNA"/>
</dbReference>
<keyword evidence="2" id="KW-0808">Transferase</keyword>
<sequence length="172" mass="19563">MTQRLGELFDGSFSLLDCGVMSGVTYDDLRRAGLAVDYTGVDMSDSVLADCRERRPEATWRRMNVMDLAFPDASFDVAHCRHVLEHLPYYETAVRELFRVARRYVVLCFFIVPSEPERLSRRPALDGSGYVWLNQYAPGPLDHLLRSLATSVEVIDVPEARRPNRVYVCATS</sequence>
<evidence type="ECO:0000259" key="1">
    <source>
        <dbReference type="Pfam" id="PF08241"/>
    </source>
</evidence>
<feature type="domain" description="Methyltransferase type 11" evidence="1">
    <location>
        <begin position="16"/>
        <end position="103"/>
    </location>
</feature>
<dbReference type="InterPro" id="IPR013216">
    <property type="entry name" value="Methyltransf_11"/>
</dbReference>
<dbReference type="PANTHER" id="PTHR43591:SF110">
    <property type="entry name" value="RHODANESE DOMAIN-CONTAINING PROTEIN"/>
    <property type="match status" value="1"/>
</dbReference>
<proteinExistence type="predicted"/>
<dbReference type="PANTHER" id="PTHR43591">
    <property type="entry name" value="METHYLTRANSFERASE"/>
    <property type="match status" value="1"/>
</dbReference>